<evidence type="ECO:0000259" key="1">
    <source>
        <dbReference type="Pfam" id="PF14694"/>
    </source>
</evidence>
<dbReference type="Proteomes" id="UP000076078">
    <property type="component" value="Unassembled WGS sequence"/>
</dbReference>
<dbReference type="FunCoup" id="A0A151Z800">
    <property type="interactions" value="425"/>
</dbReference>
<dbReference type="OrthoDB" id="8251209at2759"/>
<dbReference type="AlphaFoldDB" id="A0A151Z800"/>
<comment type="caution">
    <text evidence="2">The sequence shown here is derived from an EMBL/GenBank/DDBJ whole genome shotgun (WGS) entry which is preliminary data.</text>
</comment>
<organism evidence="2 3">
    <name type="scientific">Tieghemostelium lacteum</name>
    <name type="common">Slime mold</name>
    <name type="synonym">Dictyostelium lacteum</name>
    <dbReference type="NCBI Taxonomy" id="361077"/>
    <lineage>
        <taxon>Eukaryota</taxon>
        <taxon>Amoebozoa</taxon>
        <taxon>Evosea</taxon>
        <taxon>Eumycetozoa</taxon>
        <taxon>Dictyostelia</taxon>
        <taxon>Dictyosteliales</taxon>
        <taxon>Raperosteliaceae</taxon>
        <taxon>Tieghemostelium</taxon>
    </lineage>
</organism>
<dbReference type="PANTHER" id="PTHR16057">
    <property type="entry name" value="WINS1, 2 PROTEIN"/>
    <property type="match status" value="1"/>
</dbReference>
<accession>A0A151Z800</accession>
<protein>
    <recommendedName>
        <fullName evidence="1">Protein Lines N-terminal domain-containing protein</fullName>
    </recommendedName>
</protein>
<evidence type="ECO:0000313" key="3">
    <source>
        <dbReference type="Proteomes" id="UP000076078"/>
    </source>
</evidence>
<dbReference type="InterPro" id="IPR024875">
    <property type="entry name" value="Protein_Lines"/>
</dbReference>
<dbReference type="InParanoid" id="A0A151Z800"/>
<proteinExistence type="predicted"/>
<feature type="domain" description="Protein Lines N-terminal" evidence="1">
    <location>
        <begin position="233"/>
        <end position="353"/>
    </location>
</feature>
<name>A0A151Z800_TIELA</name>
<gene>
    <name evidence="2" type="ORF">DLAC_08681</name>
</gene>
<reference evidence="2 3" key="1">
    <citation type="submission" date="2015-12" db="EMBL/GenBank/DDBJ databases">
        <title>Dictyostelia acquired genes for synthesis and detection of signals that induce cell-type specialization by lateral gene transfer from prokaryotes.</title>
        <authorList>
            <person name="Gloeckner G."/>
            <person name="Schaap P."/>
        </authorList>
    </citation>
    <scope>NUCLEOTIDE SEQUENCE [LARGE SCALE GENOMIC DNA]</scope>
    <source>
        <strain evidence="2 3">TK</strain>
    </source>
</reference>
<dbReference type="Pfam" id="PF14694">
    <property type="entry name" value="LINES_N"/>
    <property type="match status" value="1"/>
</dbReference>
<dbReference type="InterPro" id="IPR032794">
    <property type="entry name" value="LINES_N"/>
</dbReference>
<evidence type="ECO:0000313" key="2">
    <source>
        <dbReference type="EMBL" id="KYQ90096.1"/>
    </source>
</evidence>
<dbReference type="EMBL" id="LODT01000037">
    <property type="protein sequence ID" value="KYQ90096.1"/>
    <property type="molecule type" value="Genomic_DNA"/>
</dbReference>
<sequence>MNVRELVYDIKNVSDKIKQFESTNNLILMFKSLEITEHYQLLLEIKSIDSFEFYYKLLKFINFEKKSVIVDYIVCKCLFNNYDSIESNDIEYYYCISTIYKLLQYTSDLLNSSSRKENNTIENTILSKIIERICQFSSDIYLNHQFRNNVLSSDTMDISYNILKKILKIYILVVNILISVNNDDLSTQFLDHLMSFKSTVTSIDYFTLVDSIHIPSLLLHSKSGNSIILSLLFKLVLESSYLQILQFSDYTLYNELQIKVSQQDYIEDLFNLYLDQDDLLIESMLTLLLIYKLQSPKQQQQVSSTILFNPHSLFRYFIENVCYYDHLMLLEFLISNETSFLEYLLQYLNLIIEEEYPIYNGDVNMQLYSCLQKLELTIQKSSDNNNFPYNPSLLLKRMGKILDIKSNKI</sequence>
<keyword evidence="3" id="KW-1185">Reference proteome</keyword>
<dbReference type="OMA" id="IKNICHY"/>
<dbReference type="PANTHER" id="PTHR16057:SF1">
    <property type="entry name" value="PROTEIN LINES HOMOLOG 1"/>
    <property type="match status" value="1"/>
</dbReference>